<keyword evidence="4" id="KW-1185">Reference proteome</keyword>
<evidence type="ECO:0000256" key="1">
    <source>
        <dbReference type="ARBA" id="ARBA00007659"/>
    </source>
</evidence>
<dbReference type="GO" id="GO:0003779">
    <property type="term" value="F:actin binding"/>
    <property type="evidence" value="ECO:0007669"/>
    <property type="project" value="InterPro"/>
</dbReference>
<organism evidence="3 4">
    <name type="scientific">Olea europaea subsp. europaea</name>
    <dbReference type="NCBI Taxonomy" id="158383"/>
    <lineage>
        <taxon>Eukaryota</taxon>
        <taxon>Viridiplantae</taxon>
        <taxon>Streptophyta</taxon>
        <taxon>Embryophyta</taxon>
        <taxon>Tracheophyta</taxon>
        <taxon>Spermatophyta</taxon>
        <taxon>Magnoliopsida</taxon>
        <taxon>eudicotyledons</taxon>
        <taxon>Gunneridae</taxon>
        <taxon>Pentapetalae</taxon>
        <taxon>asterids</taxon>
        <taxon>lamiids</taxon>
        <taxon>Lamiales</taxon>
        <taxon>Oleaceae</taxon>
        <taxon>Oleeae</taxon>
        <taxon>Olea</taxon>
    </lineage>
</organism>
<reference evidence="3 4" key="1">
    <citation type="submission" date="2019-12" db="EMBL/GenBank/DDBJ databases">
        <authorList>
            <person name="Alioto T."/>
            <person name="Alioto T."/>
            <person name="Gomez Garrido J."/>
        </authorList>
    </citation>
    <scope>NUCLEOTIDE SEQUENCE [LARGE SCALE GENOMIC DNA]</scope>
</reference>
<dbReference type="Pfam" id="PF21938">
    <property type="entry name" value="CAP_N"/>
    <property type="match status" value="1"/>
</dbReference>
<comment type="similarity">
    <text evidence="1">Belongs to the CAP family.</text>
</comment>
<sequence length="217" mass="24253">MDENLIERLESAVVQLEALSRGGGAVEVGGYDAVEMDLSIIAFGDLISEYVGKIGGKVLDVSKIVEEAFSVQKELLIKIKRTQKPDMAGLVEFLRPLNELIGKANALTEGKLPDFFYHLKSASDSLTALAWIAYIGKDCGMSMPIAHVEESWQMAEFYNNKILVEYRNKDADHVEWAKALKELYVPGLRDYVESLSIGPCMECCWKKKKSICSTKFF</sequence>
<dbReference type="GO" id="GO:0007015">
    <property type="term" value="P:actin filament organization"/>
    <property type="evidence" value="ECO:0007669"/>
    <property type="project" value="TreeGrafter"/>
</dbReference>
<dbReference type="InterPro" id="IPR036222">
    <property type="entry name" value="CAP_N_sf"/>
</dbReference>
<evidence type="ECO:0000313" key="3">
    <source>
        <dbReference type="EMBL" id="CAA2987043.1"/>
    </source>
</evidence>
<proteinExistence type="inferred from homology"/>
<dbReference type="InterPro" id="IPR001837">
    <property type="entry name" value="Adenylate_cyclase-assoc_CAP"/>
</dbReference>
<gene>
    <name evidence="3" type="ORF">OLEA9_A119476</name>
</gene>
<dbReference type="Gramene" id="OE9A119476T1">
    <property type="protein sequence ID" value="OE9A119476C1"/>
    <property type="gene ID" value="OE9A119476"/>
</dbReference>
<dbReference type="GO" id="GO:0019933">
    <property type="term" value="P:cAMP-mediated signaling"/>
    <property type="evidence" value="ECO:0007669"/>
    <property type="project" value="TreeGrafter"/>
</dbReference>
<dbReference type="AlphaFoldDB" id="A0A8S0S5W1"/>
<dbReference type="FunFam" id="1.25.40.330:FF:000001">
    <property type="entry name" value="Adenylyl cyclase-associated protein"/>
    <property type="match status" value="1"/>
</dbReference>
<dbReference type="GO" id="GO:0005737">
    <property type="term" value="C:cytoplasm"/>
    <property type="evidence" value="ECO:0007669"/>
    <property type="project" value="TreeGrafter"/>
</dbReference>
<dbReference type="EMBL" id="CACTIH010003900">
    <property type="protein sequence ID" value="CAA2987043.1"/>
    <property type="molecule type" value="Genomic_DNA"/>
</dbReference>
<dbReference type="Proteomes" id="UP000594638">
    <property type="component" value="Unassembled WGS sequence"/>
</dbReference>
<protein>
    <submittedName>
        <fullName evidence="3">Cyclase-associated protein 1</fullName>
    </submittedName>
</protein>
<dbReference type="SUPFAM" id="SSF101278">
    <property type="entry name" value="N-terminal domain of adenylylcyclase associated protein, CAP"/>
    <property type="match status" value="1"/>
</dbReference>
<dbReference type="OrthoDB" id="1601at2759"/>
<evidence type="ECO:0000259" key="2">
    <source>
        <dbReference type="Pfam" id="PF21938"/>
    </source>
</evidence>
<dbReference type="PANTHER" id="PTHR10652">
    <property type="entry name" value="ADENYLYL CYCLASE-ASSOCIATED PROTEIN"/>
    <property type="match status" value="1"/>
</dbReference>
<dbReference type="Gene3D" id="1.25.40.330">
    <property type="entry name" value="Adenylate cyclase-associated CAP, N-terminal domain"/>
    <property type="match status" value="1"/>
</dbReference>
<dbReference type="GO" id="GO:0008179">
    <property type="term" value="F:adenylate cyclase binding"/>
    <property type="evidence" value="ECO:0007669"/>
    <property type="project" value="TreeGrafter"/>
</dbReference>
<feature type="domain" description="CAP N-terminal" evidence="2">
    <location>
        <begin position="51"/>
        <end position="193"/>
    </location>
</feature>
<name>A0A8S0S5W1_OLEEU</name>
<dbReference type="InterPro" id="IPR053950">
    <property type="entry name" value="CAP_N"/>
</dbReference>
<dbReference type="PANTHER" id="PTHR10652:SF0">
    <property type="entry name" value="ADENYLYL CYCLASE-ASSOCIATED PROTEIN"/>
    <property type="match status" value="1"/>
</dbReference>
<comment type="caution">
    <text evidence="3">The sequence shown here is derived from an EMBL/GenBank/DDBJ whole genome shotgun (WGS) entry which is preliminary data.</text>
</comment>
<accession>A0A8S0S5W1</accession>
<evidence type="ECO:0000313" key="4">
    <source>
        <dbReference type="Proteomes" id="UP000594638"/>
    </source>
</evidence>